<evidence type="ECO:0000313" key="2">
    <source>
        <dbReference type="Proteomes" id="UP001295684"/>
    </source>
</evidence>
<evidence type="ECO:0000313" key="1">
    <source>
        <dbReference type="EMBL" id="CAI2373850.1"/>
    </source>
</evidence>
<reference evidence="1" key="1">
    <citation type="submission" date="2023-07" db="EMBL/GenBank/DDBJ databases">
        <authorList>
            <consortium name="AG Swart"/>
            <person name="Singh M."/>
            <person name="Singh A."/>
            <person name="Seah K."/>
            <person name="Emmerich C."/>
        </authorList>
    </citation>
    <scope>NUCLEOTIDE SEQUENCE</scope>
    <source>
        <strain evidence="1">DP1</strain>
    </source>
</reference>
<dbReference type="Proteomes" id="UP001295684">
    <property type="component" value="Unassembled WGS sequence"/>
</dbReference>
<proteinExistence type="predicted"/>
<keyword evidence="2" id="KW-1185">Reference proteome</keyword>
<organism evidence="1 2">
    <name type="scientific">Euplotes crassus</name>
    <dbReference type="NCBI Taxonomy" id="5936"/>
    <lineage>
        <taxon>Eukaryota</taxon>
        <taxon>Sar</taxon>
        <taxon>Alveolata</taxon>
        <taxon>Ciliophora</taxon>
        <taxon>Intramacronucleata</taxon>
        <taxon>Spirotrichea</taxon>
        <taxon>Hypotrichia</taxon>
        <taxon>Euplotida</taxon>
        <taxon>Euplotidae</taxon>
        <taxon>Moneuplotes</taxon>
    </lineage>
</organism>
<name>A0AAD2CXJ0_EUPCR</name>
<accession>A0AAD2CXJ0</accession>
<protein>
    <submittedName>
        <fullName evidence="1">Uncharacterized protein</fullName>
    </submittedName>
</protein>
<dbReference type="EMBL" id="CAMPGE010015216">
    <property type="protein sequence ID" value="CAI2373850.1"/>
    <property type="molecule type" value="Genomic_DNA"/>
</dbReference>
<sequence length="104" mass="12143">MPSNQKDQSDILGCSRLSVCLVDFPNYFEIPKLIIMLVLVSKVGNTAKGMMPKKNVARKFSSKQFSFLLFWPNGHLPCLLDVLKFRIFLAIWKWKNYKKIKKFD</sequence>
<comment type="caution">
    <text evidence="1">The sequence shown here is derived from an EMBL/GenBank/DDBJ whole genome shotgun (WGS) entry which is preliminary data.</text>
</comment>
<dbReference type="AlphaFoldDB" id="A0AAD2CXJ0"/>
<gene>
    <name evidence="1" type="ORF">ECRASSUSDP1_LOCUS15199</name>
</gene>